<dbReference type="OrthoDB" id="2690383at2759"/>
<organism evidence="1 2">
    <name type="scientific">Suillus plorans</name>
    <dbReference type="NCBI Taxonomy" id="116603"/>
    <lineage>
        <taxon>Eukaryota</taxon>
        <taxon>Fungi</taxon>
        <taxon>Dikarya</taxon>
        <taxon>Basidiomycota</taxon>
        <taxon>Agaricomycotina</taxon>
        <taxon>Agaricomycetes</taxon>
        <taxon>Agaricomycetidae</taxon>
        <taxon>Boletales</taxon>
        <taxon>Suillineae</taxon>
        <taxon>Suillaceae</taxon>
        <taxon>Suillus</taxon>
    </lineage>
</organism>
<dbReference type="RefSeq" id="XP_041162238.1">
    <property type="nucleotide sequence ID" value="XM_041306242.1"/>
</dbReference>
<accession>A0A9P7IYB8</accession>
<gene>
    <name evidence="1" type="ORF">HD556DRAFT_1441141</name>
</gene>
<evidence type="ECO:0000313" key="2">
    <source>
        <dbReference type="Proteomes" id="UP000719766"/>
    </source>
</evidence>
<proteinExistence type="predicted"/>
<name>A0A9P7IYB8_9AGAM</name>
<protein>
    <submittedName>
        <fullName evidence="1">Uncharacterized protein</fullName>
    </submittedName>
</protein>
<dbReference type="EMBL" id="JABBWE010000017">
    <property type="protein sequence ID" value="KAG1796967.1"/>
    <property type="molecule type" value="Genomic_DNA"/>
</dbReference>
<sequence>MATKSVATLPPRYEFESPSADSIQCTGKPSIFSFMQKREKRAIILSRIRDIVSAPDFSSSSIVPTVNTCAAAISPAEFSKLLQKLNIEAFSAFVSFIAQFSSVCSSDLRLACMLTGDHALFVQLKLARVISSEDESFRKFLGCPPDEVQIHDTGDGMRKIQFNVCFRIGMFQKRLLTQRQFGTEFVAAGRIWLLRMSPVAPYWLCRVNLSLSDESLPTHLDTVLVIEAHSGKPGCEIPPQDLQVGRTSGSLVMASCWFLTWTLEHWPMYE</sequence>
<reference evidence="1" key="1">
    <citation type="journal article" date="2020" name="New Phytol.">
        <title>Comparative genomics reveals dynamic genome evolution in host specialist ectomycorrhizal fungi.</title>
        <authorList>
            <person name="Lofgren L.A."/>
            <person name="Nguyen N.H."/>
            <person name="Vilgalys R."/>
            <person name="Ruytinx J."/>
            <person name="Liao H.L."/>
            <person name="Branco S."/>
            <person name="Kuo A."/>
            <person name="LaButti K."/>
            <person name="Lipzen A."/>
            <person name="Andreopoulos W."/>
            <person name="Pangilinan J."/>
            <person name="Riley R."/>
            <person name="Hundley H."/>
            <person name="Na H."/>
            <person name="Barry K."/>
            <person name="Grigoriev I.V."/>
            <person name="Stajich J.E."/>
            <person name="Kennedy P.G."/>
        </authorList>
    </citation>
    <scope>NUCLEOTIDE SEQUENCE</scope>
    <source>
        <strain evidence="1">S12</strain>
    </source>
</reference>
<keyword evidence="2" id="KW-1185">Reference proteome</keyword>
<dbReference type="GeneID" id="64600006"/>
<evidence type="ECO:0000313" key="1">
    <source>
        <dbReference type="EMBL" id="KAG1796967.1"/>
    </source>
</evidence>
<comment type="caution">
    <text evidence="1">The sequence shown here is derived from an EMBL/GenBank/DDBJ whole genome shotgun (WGS) entry which is preliminary data.</text>
</comment>
<dbReference type="AlphaFoldDB" id="A0A9P7IYB8"/>
<dbReference type="Proteomes" id="UP000719766">
    <property type="component" value="Unassembled WGS sequence"/>
</dbReference>